<name>Q2Y7H2_NITMU</name>
<dbReference type="GO" id="GO:0003677">
    <property type="term" value="F:DNA binding"/>
    <property type="evidence" value="ECO:0007669"/>
    <property type="project" value="InterPro"/>
</dbReference>
<protein>
    <submittedName>
        <fullName evidence="2">Uncharacterized protein</fullName>
    </submittedName>
</protein>
<dbReference type="eggNOG" id="COG5606">
    <property type="taxonomic scope" value="Bacteria"/>
</dbReference>
<accession>Q2Y7H2</accession>
<dbReference type="KEGG" id="nmu:Nmul_A2004"/>
<evidence type="ECO:0000313" key="3">
    <source>
        <dbReference type="Proteomes" id="UP000002718"/>
    </source>
</evidence>
<gene>
    <name evidence="2" type="ordered locus">Nmul_A2004</name>
</gene>
<dbReference type="Gene3D" id="1.10.260.40">
    <property type="entry name" value="lambda repressor-like DNA-binding domains"/>
    <property type="match status" value="1"/>
</dbReference>
<evidence type="ECO:0000313" key="2">
    <source>
        <dbReference type="EMBL" id="ABB75299.1"/>
    </source>
</evidence>
<keyword evidence="3" id="KW-1185">Reference proteome</keyword>
<dbReference type="STRING" id="323848.Nmul_A2004"/>
<proteinExistence type="predicted"/>
<dbReference type="SUPFAM" id="SSF47413">
    <property type="entry name" value="lambda repressor-like DNA-binding domains"/>
    <property type="match status" value="1"/>
</dbReference>
<evidence type="ECO:0000256" key="1">
    <source>
        <dbReference type="SAM" id="MobiDB-lite"/>
    </source>
</evidence>
<organism evidence="2 3">
    <name type="scientific">Nitrosospira multiformis (strain ATCC 25196 / NCIMB 11849 / C 71)</name>
    <dbReference type="NCBI Taxonomy" id="323848"/>
    <lineage>
        <taxon>Bacteria</taxon>
        <taxon>Pseudomonadati</taxon>
        <taxon>Pseudomonadota</taxon>
        <taxon>Betaproteobacteria</taxon>
        <taxon>Nitrosomonadales</taxon>
        <taxon>Nitrosomonadaceae</taxon>
        <taxon>Nitrosospira</taxon>
    </lineage>
</organism>
<reference evidence="2 3" key="2">
    <citation type="journal article" date="2008" name="Appl. Environ. Microbiol.">
        <title>Complete genome sequence of Nitrosospira multiformis, an ammonia-oxidizing bacterium from the soil environment.</title>
        <authorList>
            <person name="Norton J.M."/>
            <person name="Klotz M.G."/>
            <person name="Stein L.Y."/>
            <person name="Arp D.J."/>
            <person name="Bottomley P.J."/>
            <person name="Chain P.S."/>
            <person name="Hauser L.J."/>
            <person name="Land M.L."/>
            <person name="Larimer F.W."/>
            <person name="Shin M.W."/>
            <person name="Starkenburg S.R."/>
        </authorList>
    </citation>
    <scope>NUCLEOTIDE SEQUENCE [LARGE SCALE GENOMIC DNA]</scope>
    <source>
        <strain evidence="3">ATCC 25196 / NCIMB 11849 / C 71</strain>
    </source>
</reference>
<dbReference type="HOGENOM" id="CLU_163934_0_1_4"/>
<dbReference type="InterPro" id="IPR010982">
    <property type="entry name" value="Lambda_DNA-bd_dom_sf"/>
</dbReference>
<dbReference type="AlphaFoldDB" id="Q2Y7H2"/>
<dbReference type="Proteomes" id="UP000002718">
    <property type="component" value="Chromosome"/>
</dbReference>
<feature type="region of interest" description="Disordered" evidence="1">
    <location>
        <begin position="1"/>
        <end position="25"/>
    </location>
</feature>
<dbReference type="EMBL" id="CP000103">
    <property type="protein sequence ID" value="ABB75299.1"/>
    <property type="molecule type" value="Genomic_DNA"/>
</dbReference>
<reference evidence="3" key="1">
    <citation type="submission" date="2005-08" db="EMBL/GenBank/DDBJ databases">
        <title>Complete sequence of chromosome 1 of Nitrosospira multiformis ATCC 25196.</title>
        <authorList>
            <person name="Copeland A."/>
            <person name="Lucas S."/>
            <person name="Lapidus A."/>
            <person name="Barry K."/>
            <person name="Detter J.C."/>
            <person name="Glavina T."/>
            <person name="Hammon N."/>
            <person name="Israni S."/>
            <person name="Pitluck S."/>
            <person name="Chain P."/>
            <person name="Malfatti S."/>
            <person name="Shin M."/>
            <person name="Vergez L."/>
            <person name="Schmutz J."/>
            <person name="Larimer F."/>
            <person name="Land M."/>
            <person name="Hauser L."/>
            <person name="Kyrpides N."/>
            <person name="Lykidis A."/>
            <person name="Richardson P."/>
        </authorList>
    </citation>
    <scope>NUCLEOTIDE SEQUENCE [LARGE SCALE GENOMIC DNA]</scope>
    <source>
        <strain evidence="3">ATCC 25196 / NCIMB 11849 / C 71</strain>
    </source>
</reference>
<feature type="compositionally biased region" description="Basic and acidic residues" evidence="1">
    <location>
        <begin position="1"/>
        <end position="12"/>
    </location>
</feature>
<sequence>MEIMRTYKEHSQGTDNVLTNPGFDGGEEPSAKTLLGIKLNELIGRRGLSQTATIRLTGMALPKASQIGCYKLQDISSERFIQAVASIKVTCNVTG</sequence>